<keyword evidence="7" id="KW-0653">Protein transport</keyword>
<dbReference type="PANTHER" id="PTHR30558:SF3">
    <property type="entry name" value="BIOPOLYMER TRANSPORT PROTEIN EXBD-RELATED"/>
    <property type="match status" value="1"/>
</dbReference>
<dbReference type="Pfam" id="PF02472">
    <property type="entry name" value="ExbD"/>
    <property type="match status" value="1"/>
</dbReference>
<keyword evidence="4 7" id="KW-0812">Transmembrane</keyword>
<organism evidence="8 9">
    <name type="scientific">Olivibacter ginsenosidimutans</name>
    <dbReference type="NCBI Taxonomy" id="1176537"/>
    <lineage>
        <taxon>Bacteria</taxon>
        <taxon>Pseudomonadati</taxon>
        <taxon>Bacteroidota</taxon>
        <taxon>Sphingobacteriia</taxon>
        <taxon>Sphingobacteriales</taxon>
        <taxon>Sphingobacteriaceae</taxon>
        <taxon>Olivibacter</taxon>
    </lineage>
</organism>
<proteinExistence type="inferred from homology"/>
<evidence type="ECO:0000256" key="2">
    <source>
        <dbReference type="ARBA" id="ARBA00005811"/>
    </source>
</evidence>
<dbReference type="EMBL" id="BAABIQ010000034">
    <property type="protein sequence ID" value="GAA4793404.1"/>
    <property type="molecule type" value="Genomic_DNA"/>
</dbReference>
<protein>
    <submittedName>
        <fullName evidence="8">Biopolymer transporter ExbD</fullName>
    </submittedName>
</protein>
<evidence type="ECO:0000256" key="5">
    <source>
        <dbReference type="ARBA" id="ARBA00022989"/>
    </source>
</evidence>
<evidence type="ECO:0000256" key="4">
    <source>
        <dbReference type="ARBA" id="ARBA00022692"/>
    </source>
</evidence>
<name>A0ABP9BFL8_9SPHI</name>
<dbReference type="Proteomes" id="UP001501411">
    <property type="component" value="Unassembled WGS sequence"/>
</dbReference>
<evidence type="ECO:0000313" key="9">
    <source>
        <dbReference type="Proteomes" id="UP001501411"/>
    </source>
</evidence>
<keyword evidence="7" id="KW-0813">Transport</keyword>
<comment type="subcellular location">
    <subcellularLocation>
        <location evidence="1">Cell membrane</location>
        <topology evidence="1">Single-pass membrane protein</topology>
    </subcellularLocation>
    <subcellularLocation>
        <location evidence="7">Cell membrane</location>
        <topology evidence="7">Single-pass type II membrane protein</topology>
    </subcellularLocation>
</comment>
<accession>A0ABP9BFL8</accession>
<evidence type="ECO:0000256" key="6">
    <source>
        <dbReference type="ARBA" id="ARBA00023136"/>
    </source>
</evidence>
<dbReference type="RefSeq" id="WP_345231842.1">
    <property type="nucleotide sequence ID" value="NZ_BAABIQ010000034.1"/>
</dbReference>
<gene>
    <name evidence="8" type="ORF">GCM10023231_22100</name>
</gene>
<dbReference type="PANTHER" id="PTHR30558">
    <property type="entry name" value="EXBD MEMBRANE COMPONENT OF PMF-DRIVEN MACROMOLECULE IMPORT SYSTEM"/>
    <property type="match status" value="1"/>
</dbReference>
<evidence type="ECO:0000256" key="7">
    <source>
        <dbReference type="RuleBase" id="RU003879"/>
    </source>
</evidence>
<keyword evidence="5" id="KW-1133">Transmembrane helix</keyword>
<evidence type="ECO:0000313" key="8">
    <source>
        <dbReference type="EMBL" id="GAA4793404.1"/>
    </source>
</evidence>
<comment type="similarity">
    <text evidence="2 7">Belongs to the ExbD/TolR family.</text>
</comment>
<keyword evidence="6" id="KW-0472">Membrane</keyword>
<sequence>MAELVTGRIQPRVDLTPMVDLAFLLITFFMLTTQLNKSNAMDVAMPDISVPTEVTDFSDQRTVTILLGADHKMVWYWGLLNNPIEGPTVTDFEKGGIRRTIMDKSKKIAMQDQQRKKGLMVIIKPSDQSSYGDLVNVLDEMKINAVKQYMMGNIDPQETNLLTAKGL</sequence>
<evidence type="ECO:0000256" key="3">
    <source>
        <dbReference type="ARBA" id="ARBA00022475"/>
    </source>
</evidence>
<dbReference type="InterPro" id="IPR003400">
    <property type="entry name" value="ExbD"/>
</dbReference>
<keyword evidence="3" id="KW-1003">Cell membrane</keyword>
<keyword evidence="9" id="KW-1185">Reference proteome</keyword>
<comment type="caution">
    <text evidence="8">The sequence shown here is derived from an EMBL/GenBank/DDBJ whole genome shotgun (WGS) entry which is preliminary data.</text>
</comment>
<reference evidence="9" key="1">
    <citation type="journal article" date="2019" name="Int. J. Syst. Evol. Microbiol.">
        <title>The Global Catalogue of Microorganisms (GCM) 10K type strain sequencing project: providing services to taxonomists for standard genome sequencing and annotation.</title>
        <authorList>
            <consortium name="The Broad Institute Genomics Platform"/>
            <consortium name="The Broad Institute Genome Sequencing Center for Infectious Disease"/>
            <person name="Wu L."/>
            <person name="Ma J."/>
        </authorList>
    </citation>
    <scope>NUCLEOTIDE SEQUENCE [LARGE SCALE GENOMIC DNA]</scope>
    <source>
        <strain evidence="9">JCM 18200</strain>
    </source>
</reference>
<evidence type="ECO:0000256" key="1">
    <source>
        <dbReference type="ARBA" id="ARBA00004162"/>
    </source>
</evidence>